<dbReference type="InterPro" id="IPR043504">
    <property type="entry name" value="Peptidase_S1_PA_chymotrypsin"/>
</dbReference>
<dbReference type="InterPro" id="IPR001254">
    <property type="entry name" value="Trypsin_dom"/>
</dbReference>
<organism evidence="3 4">
    <name type="scientific">OM182 bacterium MED-G28</name>
    <dbReference type="NCBI Taxonomy" id="1986256"/>
    <lineage>
        <taxon>Bacteria</taxon>
        <taxon>Pseudomonadati</taxon>
        <taxon>Pseudomonadota</taxon>
        <taxon>Gammaproteobacteria</taxon>
        <taxon>OMG group</taxon>
        <taxon>OM182 clade</taxon>
    </lineage>
</organism>
<reference evidence="3 4" key="1">
    <citation type="submission" date="2017-08" db="EMBL/GenBank/DDBJ databases">
        <title>Fine stratification of microbial communities through a metagenomic profile of the photic zone.</title>
        <authorList>
            <person name="Haro-Moreno J.M."/>
            <person name="Lopez-Perez M."/>
            <person name="De La Torre J."/>
            <person name="Picazo A."/>
            <person name="Camacho A."/>
            <person name="Rodriguez-Valera F."/>
        </authorList>
    </citation>
    <scope>NUCLEOTIDE SEQUENCE [LARGE SCALE GENOMIC DNA]</scope>
    <source>
        <strain evidence="3">MED-G28</strain>
    </source>
</reference>
<keyword evidence="1" id="KW-0812">Transmembrane</keyword>
<dbReference type="Pfam" id="PF00089">
    <property type="entry name" value="Trypsin"/>
    <property type="match status" value="1"/>
</dbReference>
<gene>
    <name evidence="3" type="ORF">CNF02_06570</name>
</gene>
<dbReference type="InterPro" id="IPR018114">
    <property type="entry name" value="TRYPSIN_HIS"/>
</dbReference>
<dbReference type="SMART" id="SM00020">
    <property type="entry name" value="Tryp_SPc"/>
    <property type="match status" value="1"/>
</dbReference>
<dbReference type="InterPro" id="IPR009003">
    <property type="entry name" value="Peptidase_S1_PA"/>
</dbReference>
<feature type="domain" description="Peptidase S1" evidence="2">
    <location>
        <begin position="44"/>
        <end position="279"/>
    </location>
</feature>
<name>A0A2A5WCP7_9GAMM</name>
<dbReference type="Proteomes" id="UP000219329">
    <property type="component" value="Unassembled WGS sequence"/>
</dbReference>
<dbReference type="InterPro" id="IPR051333">
    <property type="entry name" value="CLIP_Serine_Protease"/>
</dbReference>
<keyword evidence="1" id="KW-1133">Transmembrane helix</keyword>
<evidence type="ECO:0000313" key="4">
    <source>
        <dbReference type="Proteomes" id="UP000219329"/>
    </source>
</evidence>
<accession>A0A2A5WCP7</accession>
<dbReference type="PRINTS" id="PR00722">
    <property type="entry name" value="CHYMOTRYPSIN"/>
</dbReference>
<proteinExistence type="predicted"/>
<evidence type="ECO:0000259" key="2">
    <source>
        <dbReference type="PROSITE" id="PS50240"/>
    </source>
</evidence>
<dbReference type="PROSITE" id="PS50240">
    <property type="entry name" value="TRYPSIN_DOM"/>
    <property type="match status" value="1"/>
</dbReference>
<evidence type="ECO:0000256" key="1">
    <source>
        <dbReference type="SAM" id="Phobius"/>
    </source>
</evidence>
<dbReference type="GO" id="GO:0004252">
    <property type="term" value="F:serine-type endopeptidase activity"/>
    <property type="evidence" value="ECO:0007669"/>
    <property type="project" value="InterPro"/>
</dbReference>
<dbReference type="Gene3D" id="2.40.10.10">
    <property type="entry name" value="Trypsin-like serine proteases"/>
    <property type="match status" value="2"/>
</dbReference>
<dbReference type="PANTHER" id="PTHR24260">
    <property type="match status" value="1"/>
</dbReference>
<dbReference type="PROSITE" id="PS00134">
    <property type="entry name" value="TRYPSIN_HIS"/>
    <property type="match status" value="1"/>
</dbReference>
<feature type="transmembrane region" description="Helical" evidence="1">
    <location>
        <begin position="12"/>
        <end position="33"/>
    </location>
</feature>
<sequence length="282" mass="30718">MLKPYQYLVLNLGLVVHLEIKFSLILLSLVFALSSQGIIVRHDVAPGEYEIKSSDTPAVFFIERQGKSKICAATIIHARWALTAAHCIDETSLGDTVNNGRRYVVEVGNQSREIDAVVIHPGFDDSKNPEVDLALLRFRNESVIPRPIEPYVDANEQGEIVTLIGWGYFGLGTIGRQFDDGVKRRAKNRISSADDRLHFVFDDPRGGNGMVLPLEGTLGLGDSGGPALIETSTGVRLAGIAIGEVAGDQFSEETQGKYGSIAVYERVSLHLNWINSILGSGN</sequence>
<dbReference type="EMBL" id="NTJZ01000005">
    <property type="protein sequence ID" value="PDH34017.1"/>
    <property type="molecule type" value="Genomic_DNA"/>
</dbReference>
<comment type="caution">
    <text evidence="3">The sequence shown here is derived from an EMBL/GenBank/DDBJ whole genome shotgun (WGS) entry which is preliminary data.</text>
</comment>
<evidence type="ECO:0000313" key="3">
    <source>
        <dbReference type="EMBL" id="PDH34017.1"/>
    </source>
</evidence>
<dbReference type="PANTHER" id="PTHR24260:SF136">
    <property type="entry name" value="GH08193P-RELATED"/>
    <property type="match status" value="1"/>
</dbReference>
<protein>
    <recommendedName>
        <fullName evidence="2">Peptidase S1 domain-containing protein</fullName>
    </recommendedName>
</protein>
<keyword evidence="1" id="KW-0472">Membrane</keyword>
<dbReference type="GO" id="GO:0006508">
    <property type="term" value="P:proteolysis"/>
    <property type="evidence" value="ECO:0007669"/>
    <property type="project" value="InterPro"/>
</dbReference>
<dbReference type="InterPro" id="IPR001314">
    <property type="entry name" value="Peptidase_S1A"/>
</dbReference>
<dbReference type="AlphaFoldDB" id="A0A2A5WCP7"/>
<dbReference type="SUPFAM" id="SSF50494">
    <property type="entry name" value="Trypsin-like serine proteases"/>
    <property type="match status" value="1"/>
</dbReference>